<organism evidence="1 2">
    <name type="scientific">Purpureocillium takamizusanense</name>
    <dbReference type="NCBI Taxonomy" id="2060973"/>
    <lineage>
        <taxon>Eukaryota</taxon>
        <taxon>Fungi</taxon>
        <taxon>Dikarya</taxon>
        <taxon>Ascomycota</taxon>
        <taxon>Pezizomycotina</taxon>
        <taxon>Sordariomycetes</taxon>
        <taxon>Hypocreomycetidae</taxon>
        <taxon>Hypocreales</taxon>
        <taxon>Ophiocordycipitaceae</taxon>
        <taxon>Purpureocillium</taxon>
    </lineage>
</organism>
<protein>
    <submittedName>
        <fullName evidence="1">Uncharacterized protein</fullName>
    </submittedName>
</protein>
<dbReference type="KEGG" id="ptkz:JDV02_007694"/>
<keyword evidence="2" id="KW-1185">Reference proteome</keyword>
<gene>
    <name evidence="1" type="ORF">JDV02_007694</name>
</gene>
<dbReference type="RefSeq" id="XP_047845215.1">
    <property type="nucleotide sequence ID" value="XM_047989216.1"/>
</dbReference>
<proteinExistence type="predicted"/>
<dbReference type="GeneID" id="72069642"/>
<evidence type="ECO:0000313" key="1">
    <source>
        <dbReference type="EMBL" id="UNI21734.1"/>
    </source>
</evidence>
<evidence type="ECO:0000313" key="2">
    <source>
        <dbReference type="Proteomes" id="UP000829364"/>
    </source>
</evidence>
<reference evidence="1" key="1">
    <citation type="submission" date="2021-11" db="EMBL/GenBank/DDBJ databases">
        <title>Purpureocillium_takamizusanense_genome.</title>
        <authorList>
            <person name="Nguyen N.-H."/>
        </authorList>
    </citation>
    <scope>NUCLEOTIDE SEQUENCE</scope>
    <source>
        <strain evidence="1">PT3</strain>
    </source>
</reference>
<dbReference type="Proteomes" id="UP000829364">
    <property type="component" value="Chromosome 7"/>
</dbReference>
<name>A0A9Q8QN29_9HYPO</name>
<dbReference type="EMBL" id="CP086360">
    <property type="protein sequence ID" value="UNI21734.1"/>
    <property type="molecule type" value="Genomic_DNA"/>
</dbReference>
<dbReference type="AlphaFoldDB" id="A0A9Q8QN29"/>
<accession>A0A9Q8QN29</accession>
<sequence length="102" mass="11260">MCCIQLAKGGPPGPDSITLTLLQHGKSRSCGHLWTGSPNVMQVVDRYIHHLLLQETLVVLSKIVALLKISQLLVVPIQIMTGMMQARRGGHRLLDPCKRIDL</sequence>